<name>A0A432MII3_9BACT</name>
<protein>
    <submittedName>
        <fullName evidence="3">Uncharacterized protein</fullName>
    </submittedName>
</protein>
<gene>
    <name evidence="3" type="ORF">TsocGM_13925</name>
</gene>
<feature type="signal peptide" evidence="2">
    <location>
        <begin position="1"/>
        <end position="24"/>
    </location>
</feature>
<dbReference type="EMBL" id="RYZH01000025">
    <property type="protein sequence ID" value="RUL87171.1"/>
    <property type="molecule type" value="Genomic_DNA"/>
</dbReference>
<organism evidence="3 4">
    <name type="scientific">Tautonia sociabilis</name>
    <dbReference type="NCBI Taxonomy" id="2080755"/>
    <lineage>
        <taxon>Bacteria</taxon>
        <taxon>Pseudomonadati</taxon>
        <taxon>Planctomycetota</taxon>
        <taxon>Planctomycetia</taxon>
        <taxon>Isosphaerales</taxon>
        <taxon>Isosphaeraceae</taxon>
        <taxon>Tautonia</taxon>
    </lineage>
</organism>
<evidence type="ECO:0000256" key="2">
    <source>
        <dbReference type="SAM" id="SignalP"/>
    </source>
</evidence>
<reference evidence="3 4" key="1">
    <citation type="submission" date="2018-12" db="EMBL/GenBank/DDBJ databases">
        <authorList>
            <person name="Toschakov S.V."/>
        </authorList>
    </citation>
    <scope>NUCLEOTIDE SEQUENCE [LARGE SCALE GENOMIC DNA]</scope>
    <source>
        <strain evidence="3 4">GM2012</strain>
    </source>
</reference>
<feature type="compositionally biased region" description="Basic residues" evidence="1">
    <location>
        <begin position="312"/>
        <end position="321"/>
    </location>
</feature>
<evidence type="ECO:0000313" key="3">
    <source>
        <dbReference type="EMBL" id="RUL87171.1"/>
    </source>
</evidence>
<feature type="region of interest" description="Disordered" evidence="1">
    <location>
        <begin position="270"/>
        <end position="321"/>
    </location>
</feature>
<keyword evidence="4" id="KW-1185">Reference proteome</keyword>
<feature type="compositionally biased region" description="Low complexity" evidence="1">
    <location>
        <begin position="59"/>
        <end position="72"/>
    </location>
</feature>
<feature type="chain" id="PRO_5019265405" evidence="2">
    <location>
        <begin position="25"/>
        <end position="321"/>
    </location>
</feature>
<comment type="caution">
    <text evidence="3">The sequence shown here is derived from an EMBL/GenBank/DDBJ whole genome shotgun (WGS) entry which is preliminary data.</text>
</comment>
<feature type="region of interest" description="Disordered" evidence="1">
    <location>
        <begin position="50"/>
        <end position="83"/>
    </location>
</feature>
<accession>A0A432MII3</accession>
<proteinExistence type="predicted"/>
<dbReference type="AlphaFoldDB" id="A0A432MII3"/>
<feature type="compositionally biased region" description="Pro residues" evidence="1">
    <location>
        <begin position="289"/>
        <end position="309"/>
    </location>
</feature>
<dbReference type="RefSeq" id="WP_126726077.1">
    <property type="nucleotide sequence ID" value="NZ_RYZH01000025.1"/>
</dbReference>
<sequence length="321" mass="32093">MNQILERMLAGASAVALGAAPALGLPTGQAAPRPTDGLGIVVEAEAPGQDGEVVPAGHSPTASPSAQQMQAPPSAPPKLSTVPQAAPPVAIPQAPPAMTQAVPAFVPQMAVPMTMPQMGMVPAVGYAPQVSAPMSANFFLPPAQVPASGAGMIPMTTAPMPMMTMPMMAVPMMTASPAVLAPAAPAMAAAPAAAAPAAGVAAVTNQTVALSTSASRTRVRVRGPGLIASSLARLGERLTALGRTRIETVQETEFASPLVQNAGGGLATFSTTSAAPIPSPPQQYAIPTAAPPPQEYCPPPPAVPSPQDPPPHRHLFGKHAP</sequence>
<evidence type="ECO:0000256" key="1">
    <source>
        <dbReference type="SAM" id="MobiDB-lite"/>
    </source>
</evidence>
<evidence type="ECO:0000313" key="4">
    <source>
        <dbReference type="Proteomes" id="UP000280296"/>
    </source>
</evidence>
<keyword evidence="2" id="KW-0732">Signal</keyword>
<dbReference type="Proteomes" id="UP000280296">
    <property type="component" value="Unassembled WGS sequence"/>
</dbReference>
<reference evidence="3 4" key="2">
    <citation type="submission" date="2019-01" db="EMBL/GenBank/DDBJ databases">
        <title>Tautonia sociabilis, a novel thermotolerant planctomycete of Isosphaeraceae family, isolated from a 4000 m deep subterranean habitat.</title>
        <authorList>
            <person name="Kovaleva O.L."/>
            <person name="Elcheninov A.G."/>
            <person name="Van Heerden E."/>
            <person name="Toshchakov S.V."/>
            <person name="Novikov A."/>
            <person name="Bonch-Osmolovskaya E.A."/>
            <person name="Kublanov I.V."/>
        </authorList>
    </citation>
    <scope>NUCLEOTIDE SEQUENCE [LARGE SCALE GENOMIC DNA]</scope>
    <source>
        <strain evidence="3 4">GM2012</strain>
    </source>
</reference>